<dbReference type="Proteomes" id="UP000198280">
    <property type="component" value="Unassembled WGS sequence"/>
</dbReference>
<dbReference type="AlphaFoldDB" id="A0A239MT64"/>
<name>A0A239MT64_9ACTN</name>
<accession>A0A239MT64</accession>
<organism evidence="2 3">
    <name type="scientific">Actinacidiphila glaucinigra</name>
    <dbReference type="NCBI Taxonomy" id="235986"/>
    <lineage>
        <taxon>Bacteria</taxon>
        <taxon>Bacillati</taxon>
        <taxon>Actinomycetota</taxon>
        <taxon>Actinomycetes</taxon>
        <taxon>Kitasatosporales</taxon>
        <taxon>Streptomycetaceae</taxon>
        <taxon>Actinacidiphila</taxon>
    </lineage>
</organism>
<evidence type="ECO:0000313" key="2">
    <source>
        <dbReference type="EMBL" id="SNT45332.1"/>
    </source>
</evidence>
<dbReference type="EMBL" id="FZOF01000026">
    <property type="protein sequence ID" value="SNT45332.1"/>
    <property type="molecule type" value="Genomic_DNA"/>
</dbReference>
<evidence type="ECO:0000256" key="1">
    <source>
        <dbReference type="SAM" id="MobiDB-lite"/>
    </source>
</evidence>
<reference evidence="2 3" key="1">
    <citation type="submission" date="2017-06" db="EMBL/GenBank/DDBJ databases">
        <authorList>
            <person name="Kim H.J."/>
            <person name="Triplett B.A."/>
        </authorList>
    </citation>
    <scope>NUCLEOTIDE SEQUENCE [LARGE SCALE GENOMIC DNA]</scope>
    <source>
        <strain evidence="2 3">CGMCC 4.1858</strain>
    </source>
</reference>
<dbReference type="RefSeq" id="WP_245939194.1">
    <property type="nucleotide sequence ID" value="NZ_FZOF01000026.1"/>
</dbReference>
<keyword evidence="3" id="KW-1185">Reference proteome</keyword>
<feature type="region of interest" description="Disordered" evidence="1">
    <location>
        <begin position="1"/>
        <end position="20"/>
    </location>
</feature>
<gene>
    <name evidence="2" type="ORF">SAMN05216252_126131</name>
</gene>
<proteinExistence type="predicted"/>
<sequence>MNSNIDSLDPEDGTIVPSDQIPTAVTAGRLAYGDGTTQTFRPDGSTSYFEAGRQTEGTWSVDNNGRFCSFWPPSYRASYDLRWVVEGGAVVGLRSEKVTWPCGSIIAGSGARPVSWCTGGW</sequence>
<protein>
    <submittedName>
        <fullName evidence="2">Uncharacterized protein</fullName>
    </submittedName>
</protein>
<evidence type="ECO:0000313" key="3">
    <source>
        <dbReference type="Proteomes" id="UP000198280"/>
    </source>
</evidence>